<evidence type="ECO:0000313" key="3">
    <source>
        <dbReference type="Proteomes" id="UP000202922"/>
    </source>
</evidence>
<protein>
    <submittedName>
        <fullName evidence="2">Uncharacterized protein</fullName>
    </submittedName>
</protein>
<dbReference type="Proteomes" id="UP000202922">
    <property type="component" value="Unassembled WGS sequence"/>
</dbReference>
<evidence type="ECO:0000313" key="2">
    <source>
        <dbReference type="EMBL" id="SMX35220.1"/>
    </source>
</evidence>
<accession>A0A238JX45</accession>
<gene>
    <name evidence="2" type="ORF">COL8621_01709</name>
</gene>
<proteinExistence type="predicted"/>
<keyword evidence="1" id="KW-0472">Membrane</keyword>
<organism evidence="2 3">
    <name type="scientific">Actibacterium lipolyticum</name>
    <dbReference type="NCBI Taxonomy" id="1524263"/>
    <lineage>
        <taxon>Bacteria</taxon>
        <taxon>Pseudomonadati</taxon>
        <taxon>Pseudomonadota</taxon>
        <taxon>Alphaproteobacteria</taxon>
        <taxon>Rhodobacterales</taxon>
        <taxon>Roseobacteraceae</taxon>
        <taxon>Actibacterium</taxon>
    </lineage>
</organism>
<sequence length="166" mass="18849">MPPAWSIILAVLSATIAFIYARVQSGLERRRKRRSLSIAIYVEISEASKSIENLFIAWDELIDIANQTGRHPLLVLSRDTNVLQRINIEDLDYPASLVAAIMRFSGSVSELYECLETMNSDKFERSSPEARVRVVEMARSISVHTSQYAKEAMQRMKTTLPEGWTI</sequence>
<keyword evidence="1" id="KW-1133">Transmembrane helix</keyword>
<dbReference type="RefSeq" id="WP_141137860.1">
    <property type="nucleotide sequence ID" value="NZ_FXYE01000001.1"/>
</dbReference>
<keyword evidence="3" id="KW-1185">Reference proteome</keyword>
<name>A0A238JX45_9RHOB</name>
<reference evidence="3" key="1">
    <citation type="submission" date="2017-05" db="EMBL/GenBank/DDBJ databases">
        <authorList>
            <person name="Rodrigo-Torres L."/>
            <person name="Arahal R. D."/>
            <person name="Lucena T."/>
        </authorList>
    </citation>
    <scope>NUCLEOTIDE SEQUENCE [LARGE SCALE GENOMIC DNA]</scope>
    <source>
        <strain evidence="3">CECT 8621</strain>
    </source>
</reference>
<dbReference type="EMBL" id="FXYE01000001">
    <property type="protein sequence ID" value="SMX35220.1"/>
    <property type="molecule type" value="Genomic_DNA"/>
</dbReference>
<dbReference type="AlphaFoldDB" id="A0A238JX45"/>
<evidence type="ECO:0000256" key="1">
    <source>
        <dbReference type="SAM" id="Phobius"/>
    </source>
</evidence>
<feature type="transmembrane region" description="Helical" evidence="1">
    <location>
        <begin position="6"/>
        <end position="23"/>
    </location>
</feature>
<keyword evidence="1" id="KW-0812">Transmembrane</keyword>